<keyword evidence="3 6" id="KW-0597">Phosphoprotein</keyword>
<dbReference type="CDD" id="cd00075">
    <property type="entry name" value="HATPase"/>
    <property type="match status" value="1"/>
</dbReference>
<evidence type="ECO:0000256" key="2">
    <source>
        <dbReference type="ARBA" id="ARBA00012438"/>
    </source>
</evidence>
<dbReference type="CDD" id="cd00082">
    <property type="entry name" value="HisKA"/>
    <property type="match status" value="1"/>
</dbReference>
<feature type="domain" description="Response regulatory" evidence="9">
    <location>
        <begin position="415"/>
        <end position="532"/>
    </location>
</feature>
<comment type="catalytic activity">
    <reaction evidence="1">
        <text>ATP + protein L-histidine = ADP + protein N-phospho-L-histidine.</text>
        <dbReference type="EC" id="2.7.13.3"/>
    </reaction>
</comment>
<evidence type="ECO:0000259" key="9">
    <source>
        <dbReference type="PROSITE" id="PS50110"/>
    </source>
</evidence>
<dbReference type="KEGG" id="lcre:Pla8534_56310"/>
<dbReference type="SUPFAM" id="SSF55874">
    <property type="entry name" value="ATPase domain of HSP90 chaperone/DNA topoisomerase II/histidine kinase"/>
    <property type="match status" value="1"/>
</dbReference>
<keyword evidence="4 11" id="KW-0808">Transferase</keyword>
<dbReference type="Pfam" id="PF00512">
    <property type="entry name" value="HisKA"/>
    <property type="match status" value="1"/>
</dbReference>
<evidence type="ECO:0000256" key="7">
    <source>
        <dbReference type="SAM" id="Coils"/>
    </source>
</evidence>
<dbReference type="FunFam" id="3.30.565.10:FF:000006">
    <property type="entry name" value="Sensor histidine kinase WalK"/>
    <property type="match status" value="1"/>
</dbReference>
<dbReference type="PRINTS" id="PR00344">
    <property type="entry name" value="BCTRLSENSOR"/>
</dbReference>
<dbReference type="Gene3D" id="3.30.565.10">
    <property type="entry name" value="Histidine kinase-like ATPase, C-terminal domain"/>
    <property type="match status" value="1"/>
</dbReference>
<keyword evidence="5 11" id="KW-0418">Kinase</keyword>
<dbReference type="SUPFAM" id="SSF52172">
    <property type="entry name" value="CheY-like"/>
    <property type="match status" value="1"/>
</dbReference>
<dbReference type="Gene3D" id="1.10.287.130">
    <property type="match status" value="1"/>
</dbReference>
<evidence type="ECO:0000256" key="4">
    <source>
        <dbReference type="ARBA" id="ARBA00022679"/>
    </source>
</evidence>
<feature type="domain" description="Histidine kinase" evidence="8">
    <location>
        <begin position="181"/>
        <end position="396"/>
    </location>
</feature>
<dbReference type="SMART" id="SM00448">
    <property type="entry name" value="REC"/>
    <property type="match status" value="1"/>
</dbReference>
<dbReference type="EC" id="2.7.13.3" evidence="2"/>
<dbReference type="InterPro" id="IPR003594">
    <property type="entry name" value="HATPase_dom"/>
</dbReference>
<dbReference type="RefSeq" id="WP_145056529.1">
    <property type="nucleotide sequence ID" value="NZ_CP036433.1"/>
</dbReference>
<evidence type="ECO:0000256" key="1">
    <source>
        <dbReference type="ARBA" id="ARBA00000085"/>
    </source>
</evidence>
<dbReference type="SMART" id="SM00388">
    <property type="entry name" value="HisKA"/>
    <property type="match status" value="1"/>
</dbReference>
<evidence type="ECO:0000313" key="11">
    <source>
        <dbReference type="EMBL" id="QDU97775.1"/>
    </source>
</evidence>
<dbReference type="AlphaFoldDB" id="A0A518E105"/>
<dbReference type="InterPro" id="IPR036097">
    <property type="entry name" value="HisK_dim/P_sf"/>
</dbReference>
<dbReference type="EMBL" id="CP036433">
    <property type="protein sequence ID" value="QDU97775.1"/>
    <property type="molecule type" value="Genomic_DNA"/>
</dbReference>
<dbReference type="CDD" id="cd17580">
    <property type="entry name" value="REC_2_DhkD-like"/>
    <property type="match status" value="1"/>
</dbReference>
<dbReference type="InterPro" id="IPR000014">
    <property type="entry name" value="PAS"/>
</dbReference>
<evidence type="ECO:0000256" key="6">
    <source>
        <dbReference type="PROSITE-ProRule" id="PRU00169"/>
    </source>
</evidence>
<dbReference type="NCBIfam" id="TIGR00229">
    <property type="entry name" value="sensory_box"/>
    <property type="match status" value="1"/>
</dbReference>
<dbReference type="PROSITE" id="PS50110">
    <property type="entry name" value="RESPONSE_REGULATORY"/>
    <property type="match status" value="1"/>
</dbReference>
<dbReference type="InterPro" id="IPR003661">
    <property type="entry name" value="HisK_dim/P_dom"/>
</dbReference>
<dbReference type="Gene3D" id="3.30.450.20">
    <property type="entry name" value="PAS domain"/>
    <property type="match status" value="1"/>
</dbReference>
<feature type="domain" description="PAS" evidence="10">
    <location>
        <begin position="50"/>
        <end position="124"/>
    </location>
</feature>
<dbReference type="PANTHER" id="PTHR43547">
    <property type="entry name" value="TWO-COMPONENT HISTIDINE KINASE"/>
    <property type="match status" value="1"/>
</dbReference>
<dbReference type="Pfam" id="PF13426">
    <property type="entry name" value="PAS_9"/>
    <property type="match status" value="1"/>
</dbReference>
<dbReference type="PROSITE" id="PS50109">
    <property type="entry name" value="HIS_KIN"/>
    <property type="match status" value="1"/>
</dbReference>
<dbReference type="PROSITE" id="PS50112">
    <property type="entry name" value="PAS"/>
    <property type="match status" value="1"/>
</dbReference>
<dbReference type="GO" id="GO:0000155">
    <property type="term" value="F:phosphorelay sensor kinase activity"/>
    <property type="evidence" value="ECO:0007669"/>
    <property type="project" value="InterPro"/>
</dbReference>
<dbReference type="InterPro" id="IPR036890">
    <property type="entry name" value="HATPase_C_sf"/>
</dbReference>
<dbReference type="InterPro" id="IPR035965">
    <property type="entry name" value="PAS-like_dom_sf"/>
</dbReference>
<feature type="modified residue" description="4-aspartylphosphate" evidence="6">
    <location>
        <position position="465"/>
    </location>
</feature>
<dbReference type="SUPFAM" id="SSF47384">
    <property type="entry name" value="Homodimeric domain of signal transducing histidine kinase"/>
    <property type="match status" value="1"/>
</dbReference>
<reference evidence="11 12" key="1">
    <citation type="submission" date="2019-02" db="EMBL/GenBank/DDBJ databases">
        <title>Deep-cultivation of Planctomycetes and their phenomic and genomic characterization uncovers novel biology.</title>
        <authorList>
            <person name="Wiegand S."/>
            <person name="Jogler M."/>
            <person name="Boedeker C."/>
            <person name="Pinto D."/>
            <person name="Vollmers J."/>
            <person name="Rivas-Marin E."/>
            <person name="Kohn T."/>
            <person name="Peeters S.H."/>
            <person name="Heuer A."/>
            <person name="Rast P."/>
            <person name="Oberbeckmann S."/>
            <person name="Bunk B."/>
            <person name="Jeske O."/>
            <person name="Meyerdierks A."/>
            <person name="Storesund J.E."/>
            <person name="Kallscheuer N."/>
            <person name="Luecker S."/>
            <person name="Lage O.M."/>
            <person name="Pohl T."/>
            <person name="Merkel B.J."/>
            <person name="Hornburger P."/>
            <person name="Mueller R.-W."/>
            <person name="Bruemmer F."/>
            <person name="Labrenz M."/>
            <person name="Spormann A.M."/>
            <person name="Op den Camp H."/>
            <person name="Overmann J."/>
            <person name="Amann R."/>
            <person name="Jetten M.S.M."/>
            <person name="Mascher T."/>
            <person name="Medema M.H."/>
            <person name="Devos D.P."/>
            <person name="Kaster A.-K."/>
            <person name="Ovreas L."/>
            <person name="Rohde M."/>
            <person name="Galperin M.Y."/>
            <person name="Jogler C."/>
        </authorList>
    </citation>
    <scope>NUCLEOTIDE SEQUENCE [LARGE SCALE GENOMIC DNA]</scope>
    <source>
        <strain evidence="11 12">Pla85_3_4</strain>
    </source>
</reference>
<evidence type="ECO:0000259" key="8">
    <source>
        <dbReference type="PROSITE" id="PS50109"/>
    </source>
</evidence>
<dbReference type="Gene3D" id="3.40.50.2300">
    <property type="match status" value="1"/>
</dbReference>
<dbReference type="SMART" id="SM00091">
    <property type="entry name" value="PAS"/>
    <property type="match status" value="1"/>
</dbReference>
<dbReference type="Pfam" id="PF02518">
    <property type="entry name" value="HATPase_c"/>
    <property type="match status" value="1"/>
</dbReference>
<sequence>MNDSSQNELQDLRQRLEDAEETLRAIRAGEVDALIVDGVEGEQVYTLQGADLPYRTLIEEMHQGAVSLSSDGAILYCNRSFSRMLKQPQEKVVGAAVADFLSESQQDRFQAMLAAGRTQSIQNDLQFQTADGKTLSVYLSIAPLPLSDNVAMCMVVTDLTEQNKHRTIRESNQRKDEFLAMLAHELRNPLAPIRSGLDVLAMVGGGQEETIELMRGQVNHLVRLVDDLLDVSRIVRGRVDLRREPVEAASLVRQSVDALRGILQTRNQELVISLPDEPLWLDADAVRLNQVIGNLLNNASKYTDQGGHIEITLQRQGEQLLIRVTDNGMGIDAELLPKVFELFVQSSRSLDRSQGGLGIGLTLVKNLVEMHGGTVAAHSEGSGNGSRFEVRLPLAEAPREVEEPPQPAAAQGALRVLVVDDNLGAVKILTILISRLGSHVIETAHDGEAALEKATQFRPDLILLDIGLPKMDGFTVARKIRENGDLERTLLVALTGYGQEEDRQKSKEAGFDVHLVKPVDVATLRELLQSCQSARGSC</sequence>
<evidence type="ECO:0000259" key="10">
    <source>
        <dbReference type="PROSITE" id="PS50112"/>
    </source>
</evidence>
<evidence type="ECO:0000256" key="5">
    <source>
        <dbReference type="ARBA" id="ARBA00022777"/>
    </source>
</evidence>
<dbReference type="InterPro" id="IPR005467">
    <property type="entry name" value="His_kinase_dom"/>
</dbReference>
<keyword evidence="7" id="KW-0175">Coiled coil</keyword>
<dbReference type="OrthoDB" id="259454at2"/>
<evidence type="ECO:0000313" key="12">
    <source>
        <dbReference type="Proteomes" id="UP000317648"/>
    </source>
</evidence>
<dbReference type="InterPro" id="IPR011006">
    <property type="entry name" value="CheY-like_superfamily"/>
</dbReference>
<organism evidence="11 12">
    <name type="scientific">Lignipirellula cremea</name>
    <dbReference type="NCBI Taxonomy" id="2528010"/>
    <lineage>
        <taxon>Bacteria</taxon>
        <taxon>Pseudomonadati</taxon>
        <taxon>Planctomycetota</taxon>
        <taxon>Planctomycetia</taxon>
        <taxon>Pirellulales</taxon>
        <taxon>Pirellulaceae</taxon>
        <taxon>Lignipirellula</taxon>
    </lineage>
</organism>
<dbReference type="Proteomes" id="UP000317648">
    <property type="component" value="Chromosome"/>
</dbReference>
<dbReference type="Pfam" id="PF00072">
    <property type="entry name" value="Response_reg"/>
    <property type="match status" value="1"/>
</dbReference>
<keyword evidence="12" id="KW-1185">Reference proteome</keyword>
<proteinExistence type="predicted"/>
<name>A0A518E105_9BACT</name>
<evidence type="ECO:0000256" key="3">
    <source>
        <dbReference type="ARBA" id="ARBA00022553"/>
    </source>
</evidence>
<accession>A0A518E105</accession>
<dbReference type="InterPro" id="IPR001789">
    <property type="entry name" value="Sig_transdc_resp-reg_receiver"/>
</dbReference>
<protein>
    <recommendedName>
        <fullName evidence="2">histidine kinase</fullName>
        <ecNumber evidence="2">2.7.13.3</ecNumber>
    </recommendedName>
</protein>
<dbReference type="CDD" id="cd00130">
    <property type="entry name" value="PAS"/>
    <property type="match status" value="1"/>
</dbReference>
<dbReference type="PANTHER" id="PTHR43547:SF2">
    <property type="entry name" value="HYBRID SIGNAL TRANSDUCTION HISTIDINE KINASE C"/>
    <property type="match status" value="1"/>
</dbReference>
<dbReference type="SMART" id="SM00387">
    <property type="entry name" value="HATPase_c"/>
    <property type="match status" value="1"/>
</dbReference>
<dbReference type="SUPFAM" id="SSF55785">
    <property type="entry name" value="PYP-like sensor domain (PAS domain)"/>
    <property type="match status" value="1"/>
</dbReference>
<feature type="coiled-coil region" evidence="7">
    <location>
        <begin position="2"/>
        <end position="29"/>
    </location>
</feature>
<dbReference type="InterPro" id="IPR004358">
    <property type="entry name" value="Sig_transdc_His_kin-like_C"/>
</dbReference>
<gene>
    <name evidence="11" type="primary">luxQ_4</name>
    <name evidence="11" type="ORF">Pla8534_56310</name>
</gene>